<evidence type="ECO:0000313" key="2">
    <source>
        <dbReference type="Proteomes" id="UP000053719"/>
    </source>
</evidence>
<dbReference type="EMBL" id="LKLU01000024">
    <property type="protein sequence ID" value="KSU22637.1"/>
    <property type="molecule type" value="Genomic_DNA"/>
</dbReference>
<evidence type="ECO:0000313" key="1">
    <source>
        <dbReference type="EMBL" id="KSU22637.1"/>
    </source>
</evidence>
<organism evidence="1 2">
    <name type="scientific">Lactococcus lactis subsp. lactis</name>
    <name type="common">Streptococcus lactis</name>
    <dbReference type="NCBI Taxonomy" id="1360"/>
    <lineage>
        <taxon>Bacteria</taxon>
        <taxon>Bacillati</taxon>
        <taxon>Bacillota</taxon>
        <taxon>Bacilli</taxon>
        <taxon>Lactobacillales</taxon>
        <taxon>Streptococcaceae</taxon>
        <taxon>Lactococcus</taxon>
    </lineage>
</organism>
<dbReference type="Proteomes" id="UP000053719">
    <property type="component" value="Unassembled WGS sequence"/>
</dbReference>
<name>A0A0V8D9G6_LACLL</name>
<dbReference type="AlphaFoldDB" id="A0A0V8D9G6"/>
<accession>A0A0V8D9G6</accession>
<proteinExistence type="predicted"/>
<comment type="caution">
    <text evidence="1">The sequence shown here is derived from an EMBL/GenBank/DDBJ whole genome shotgun (WGS) entry which is preliminary data.</text>
</comment>
<sequence length="54" mass="6109">MTSLRLPRPLSAKNLSSLMSFIISDFADRSVSKIMEKKLLTEFLSVTFSHSYSP</sequence>
<protein>
    <submittedName>
        <fullName evidence="1">Uncharacterized protein</fullName>
    </submittedName>
</protein>
<gene>
    <name evidence="1" type="ORF">M20_0465</name>
</gene>
<reference evidence="2" key="1">
    <citation type="submission" date="2015-10" db="EMBL/GenBank/DDBJ databases">
        <title>Draft Genome Sequences of 11 Lactococcus lactis subspecies cremoris strains.</title>
        <authorList>
            <person name="Wels M."/>
            <person name="Backus L."/>
            <person name="Boekhorst J."/>
            <person name="Dijkstra A."/>
            <person name="Beerthuizen M."/>
            <person name="Kelly W."/>
            <person name="Siezen R."/>
            <person name="Bachmann H."/>
            <person name="Van Hijum S."/>
        </authorList>
    </citation>
    <scope>NUCLEOTIDE SEQUENCE [LARGE SCALE GENOMIC DNA]</scope>
    <source>
        <strain evidence="2">M20</strain>
    </source>
</reference>